<dbReference type="PANTHER" id="PTHR35179:SF2">
    <property type="entry name" value="START DOMAIN-CONTAINING PROTEIN"/>
    <property type="match status" value="1"/>
</dbReference>
<name>A0A6A7AMF3_9PLEO</name>
<gene>
    <name evidence="1" type="ORF">T440DRAFT_512249</name>
</gene>
<dbReference type="Proteomes" id="UP000799423">
    <property type="component" value="Unassembled WGS sequence"/>
</dbReference>
<protein>
    <submittedName>
        <fullName evidence="1">Uncharacterized protein</fullName>
    </submittedName>
</protein>
<accession>A0A6A7AMF3</accession>
<organism evidence="1 2">
    <name type="scientific">Plenodomus tracheiphilus IPT5</name>
    <dbReference type="NCBI Taxonomy" id="1408161"/>
    <lineage>
        <taxon>Eukaryota</taxon>
        <taxon>Fungi</taxon>
        <taxon>Dikarya</taxon>
        <taxon>Ascomycota</taxon>
        <taxon>Pezizomycotina</taxon>
        <taxon>Dothideomycetes</taxon>
        <taxon>Pleosporomycetidae</taxon>
        <taxon>Pleosporales</taxon>
        <taxon>Pleosporineae</taxon>
        <taxon>Leptosphaeriaceae</taxon>
        <taxon>Plenodomus</taxon>
    </lineage>
</organism>
<sequence length="271" mass="29995">MTPKDSMEITRSDLEHIDALTPVIVVPGLTPLWSPPKLSQQLLKDSGLVYINQNAARHPDSPLEPLFRALYMTRPSFDIGAINVVTDRNNIRKLPSFVMVDTNKERPESIIVGVEMIKNTALFCRSSPMNQDHVGPHDFKGYGHEFERAYTKSQILCNTGHHRIISYRFCGMTFIIRHETEGYCDSKAGNISNNSASTEQDNVLAGKLGSLSISPSNNVSHHAPTGSKLAIKTEGHGIPLSATLEIRLAPLTKLCMLQMSHPSFGSPRHQN</sequence>
<dbReference type="PANTHER" id="PTHR35179">
    <property type="entry name" value="PROTEIN CBG02620"/>
    <property type="match status" value="1"/>
</dbReference>
<evidence type="ECO:0000313" key="1">
    <source>
        <dbReference type="EMBL" id="KAF2844350.1"/>
    </source>
</evidence>
<proteinExistence type="predicted"/>
<evidence type="ECO:0000313" key="2">
    <source>
        <dbReference type="Proteomes" id="UP000799423"/>
    </source>
</evidence>
<dbReference type="OrthoDB" id="420564at2759"/>
<keyword evidence="2" id="KW-1185">Reference proteome</keyword>
<reference evidence="1" key="1">
    <citation type="submission" date="2020-01" db="EMBL/GenBank/DDBJ databases">
        <authorList>
            <consortium name="DOE Joint Genome Institute"/>
            <person name="Haridas S."/>
            <person name="Albert R."/>
            <person name="Binder M."/>
            <person name="Bloem J."/>
            <person name="Labutti K."/>
            <person name="Salamov A."/>
            <person name="Andreopoulos B."/>
            <person name="Baker S.E."/>
            <person name="Barry K."/>
            <person name="Bills G."/>
            <person name="Bluhm B.H."/>
            <person name="Cannon C."/>
            <person name="Castanera R."/>
            <person name="Culley D.E."/>
            <person name="Daum C."/>
            <person name="Ezra D."/>
            <person name="Gonzalez J.B."/>
            <person name="Henrissat B."/>
            <person name="Kuo A."/>
            <person name="Liang C."/>
            <person name="Lipzen A."/>
            <person name="Lutzoni F."/>
            <person name="Magnuson J."/>
            <person name="Mondo S."/>
            <person name="Nolan M."/>
            <person name="Ohm R."/>
            <person name="Pangilinan J."/>
            <person name="Park H.-J."/>
            <person name="Ramirez L."/>
            <person name="Alfaro M."/>
            <person name="Sun H."/>
            <person name="Tritt A."/>
            <person name="Yoshinaga Y."/>
            <person name="Zwiers L.-H."/>
            <person name="Turgeon B.G."/>
            <person name="Goodwin S.B."/>
            <person name="Spatafora J.W."/>
            <person name="Crous P.W."/>
            <person name="Grigoriev I.V."/>
        </authorList>
    </citation>
    <scope>NUCLEOTIDE SEQUENCE</scope>
    <source>
        <strain evidence="1">IPT5</strain>
    </source>
</reference>
<dbReference type="AlphaFoldDB" id="A0A6A7AMF3"/>
<dbReference type="EMBL" id="MU006387">
    <property type="protein sequence ID" value="KAF2844350.1"/>
    <property type="molecule type" value="Genomic_DNA"/>
</dbReference>